<accession>A0A3N2DQY0</accession>
<keyword evidence="3" id="KW-1185">Reference proteome</keyword>
<gene>
    <name evidence="1" type="primary">ubiK</name>
    <name evidence="2" type="ORF">EDC56_2458</name>
</gene>
<dbReference type="RefSeq" id="WP_123712747.1">
    <property type="nucleotide sequence ID" value="NZ_RKHR01000004.1"/>
</dbReference>
<keyword evidence="1" id="KW-0831">Ubiquinone biosynthesis</keyword>
<dbReference type="OrthoDB" id="5297354at2"/>
<evidence type="ECO:0000313" key="2">
    <source>
        <dbReference type="EMBL" id="ROS02009.1"/>
    </source>
</evidence>
<dbReference type="InterPro" id="IPR007475">
    <property type="entry name" value="UbiK"/>
</dbReference>
<proteinExistence type="inferred from homology"/>
<comment type="subcellular location">
    <subcellularLocation>
        <location evidence="1">Cytoplasm</location>
    </subcellularLocation>
</comment>
<feature type="coiled-coil region" evidence="1">
    <location>
        <begin position="50"/>
        <end position="77"/>
    </location>
</feature>
<dbReference type="GO" id="GO:0005829">
    <property type="term" value="C:cytosol"/>
    <property type="evidence" value="ECO:0007669"/>
    <property type="project" value="TreeGrafter"/>
</dbReference>
<organism evidence="2 3">
    <name type="scientific">Sinobacterium caligoides</name>
    <dbReference type="NCBI Taxonomy" id="933926"/>
    <lineage>
        <taxon>Bacteria</taxon>
        <taxon>Pseudomonadati</taxon>
        <taxon>Pseudomonadota</taxon>
        <taxon>Gammaproteobacteria</taxon>
        <taxon>Cellvibrionales</taxon>
        <taxon>Spongiibacteraceae</taxon>
        <taxon>Sinobacterium</taxon>
    </lineage>
</organism>
<comment type="similarity">
    <text evidence="1">Belongs to the UbiK family.</text>
</comment>
<dbReference type="GO" id="GO:0006744">
    <property type="term" value="P:ubiquinone biosynthetic process"/>
    <property type="evidence" value="ECO:0007669"/>
    <property type="project" value="UniProtKB-UniRule"/>
</dbReference>
<keyword evidence="1" id="KW-0963">Cytoplasm</keyword>
<dbReference type="AlphaFoldDB" id="A0A3N2DQY0"/>
<comment type="function">
    <text evidence="1">Required for efficient ubiquinone (coenzyme Q) biosynthesis. UbiK is probably an accessory factor of Ubi enzymes and facilitates ubiquinone biosynthesis by acting as an assembly factor, a targeting factor, or both.</text>
</comment>
<reference evidence="2 3" key="1">
    <citation type="submission" date="2018-11" db="EMBL/GenBank/DDBJ databases">
        <title>Genomic Encyclopedia of Type Strains, Phase IV (KMG-IV): sequencing the most valuable type-strain genomes for metagenomic binning, comparative biology and taxonomic classification.</title>
        <authorList>
            <person name="Goeker M."/>
        </authorList>
    </citation>
    <scope>NUCLEOTIDE SEQUENCE [LARGE SCALE GENOMIC DNA]</scope>
    <source>
        <strain evidence="2 3">DSM 100316</strain>
    </source>
</reference>
<comment type="pathway">
    <text evidence="1">Cofactor biosynthesis; ubiquinone biosynthesis.</text>
</comment>
<sequence>MSKDQFIEELSQQVSKLISAAPQRDDLEKAVKAISQSAFSKLELVSRDEFDAQTAVLQRSRQQLEALEKQLAELSKRLP</sequence>
<dbReference type="EMBL" id="RKHR01000004">
    <property type="protein sequence ID" value="ROS02009.1"/>
    <property type="molecule type" value="Genomic_DNA"/>
</dbReference>
<dbReference type="Pfam" id="PF04380">
    <property type="entry name" value="BMFP"/>
    <property type="match status" value="1"/>
</dbReference>
<dbReference type="HAMAP" id="MF_02216">
    <property type="entry name" value="UbiK"/>
    <property type="match status" value="1"/>
</dbReference>
<name>A0A3N2DQY0_9GAMM</name>
<dbReference type="Proteomes" id="UP000275394">
    <property type="component" value="Unassembled WGS sequence"/>
</dbReference>
<dbReference type="PANTHER" id="PTHR38040">
    <property type="entry name" value="UBIQUINONE BIOSYNTHESIS ACCESSORY FACTOR UBIK"/>
    <property type="match status" value="1"/>
</dbReference>
<dbReference type="PANTHER" id="PTHR38040:SF1">
    <property type="entry name" value="UBIQUINONE BIOSYNTHESIS ACCESSORY FACTOR UBIK"/>
    <property type="match status" value="1"/>
</dbReference>
<keyword evidence="1" id="KW-0175">Coiled coil</keyword>
<comment type="caution">
    <text evidence="2">The sequence shown here is derived from an EMBL/GenBank/DDBJ whole genome shotgun (WGS) entry which is preliminary data.</text>
</comment>
<dbReference type="UniPathway" id="UPA00232"/>
<evidence type="ECO:0000256" key="1">
    <source>
        <dbReference type="HAMAP-Rule" id="MF_02216"/>
    </source>
</evidence>
<protein>
    <recommendedName>
        <fullName evidence="1">Ubiquinone biosynthesis accessory factor UbiK</fullName>
    </recommendedName>
</protein>
<evidence type="ECO:0000313" key="3">
    <source>
        <dbReference type="Proteomes" id="UP000275394"/>
    </source>
</evidence>